<sequence length="49" mass="5653">MAVQIEQVDLKKSLMVTDDKDNHNGKRRKSKAGPIPEKILQERSTELYL</sequence>
<feature type="compositionally biased region" description="Basic and acidic residues" evidence="1">
    <location>
        <begin position="39"/>
        <end position="49"/>
    </location>
</feature>
<feature type="region of interest" description="Disordered" evidence="1">
    <location>
        <begin position="13"/>
        <end position="49"/>
    </location>
</feature>
<evidence type="ECO:0000256" key="1">
    <source>
        <dbReference type="SAM" id="MobiDB-lite"/>
    </source>
</evidence>
<proteinExistence type="predicted"/>
<comment type="caution">
    <text evidence="2">The sequence shown here is derived from an EMBL/GenBank/DDBJ whole genome shotgun (WGS) entry which is preliminary data.</text>
</comment>
<protein>
    <submittedName>
        <fullName evidence="2">Uncharacterized protein</fullName>
    </submittedName>
</protein>
<accession>A0A645IL12</accession>
<reference evidence="2" key="1">
    <citation type="submission" date="2019-08" db="EMBL/GenBank/DDBJ databases">
        <authorList>
            <person name="Kucharzyk K."/>
            <person name="Murdoch R.W."/>
            <person name="Higgins S."/>
            <person name="Loffler F."/>
        </authorList>
    </citation>
    <scope>NUCLEOTIDE SEQUENCE</scope>
</reference>
<feature type="compositionally biased region" description="Basic and acidic residues" evidence="1">
    <location>
        <begin position="13"/>
        <end position="24"/>
    </location>
</feature>
<name>A0A645IL12_9ZZZZ</name>
<evidence type="ECO:0000313" key="2">
    <source>
        <dbReference type="EMBL" id="MPN51706.1"/>
    </source>
</evidence>
<dbReference type="AlphaFoldDB" id="A0A645IL12"/>
<organism evidence="2">
    <name type="scientific">bioreactor metagenome</name>
    <dbReference type="NCBI Taxonomy" id="1076179"/>
    <lineage>
        <taxon>unclassified sequences</taxon>
        <taxon>metagenomes</taxon>
        <taxon>ecological metagenomes</taxon>
    </lineage>
</organism>
<dbReference type="EMBL" id="VSSQ01117094">
    <property type="protein sequence ID" value="MPN51706.1"/>
    <property type="molecule type" value="Genomic_DNA"/>
</dbReference>
<gene>
    <name evidence="2" type="ORF">SDC9_199355</name>
</gene>